<dbReference type="PANTHER" id="PTHR23282">
    <property type="entry name" value="APICAL ENDOSOMAL GLYCOPROTEIN PRECURSOR"/>
    <property type="match status" value="1"/>
</dbReference>
<feature type="domain" description="Fibronectin type-III" evidence="10">
    <location>
        <begin position="1098"/>
        <end position="1195"/>
    </location>
</feature>
<dbReference type="SMART" id="SM00060">
    <property type="entry name" value="FN3"/>
    <property type="match status" value="10"/>
</dbReference>
<dbReference type="SUPFAM" id="SSF50494">
    <property type="entry name" value="Trypsin-like serine proteases"/>
    <property type="match status" value="2"/>
</dbReference>
<dbReference type="InterPro" id="IPR009003">
    <property type="entry name" value="Peptidase_S1_PA"/>
</dbReference>
<protein>
    <submittedName>
        <fullName evidence="11">Uncharacterized protein</fullName>
    </submittedName>
</protein>
<name>A0ABN8SFF6_9CNID</name>
<comment type="caution">
    <text evidence="11">The sequence shown here is derived from an EMBL/GenBank/DDBJ whole genome shotgun (WGS) entry which is preliminary data.</text>
</comment>
<dbReference type="SMART" id="SM00202">
    <property type="entry name" value="SR"/>
    <property type="match status" value="3"/>
</dbReference>
<dbReference type="InterPro" id="IPR001254">
    <property type="entry name" value="Trypsin_dom"/>
</dbReference>
<dbReference type="PROSITE" id="PS00420">
    <property type="entry name" value="SRCR_1"/>
    <property type="match status" value="1"/>
</dbReference>
<keyword evidence="4" id="KW-0720">Serine protease</keyword>
<feature type="domain" description="Fibronectin type-III" evidence="10">
    <location>
        <begin position="1405"/>
        <end position="1501"/>
    </location>
</feature>
<dbReference type="CDD" id="cd06263">
    <property type="entry name" value="MAM"/>
    <property type="match status" value="2"/>
</dbReference>
<feature type="domain" description="MAM" evidence="7">
    <location>
        <begin position="2583"/>
        <end position="2735"/>
    </location>
</feature>
<feature type="domain" description="MAM" evidence="7">
    <location>
        <begin position="748"/>
        <end position="793"/>
    </location>
</feature>
<dbReference type="PROSITE" id="PS50853">
    <property type="entry name" value="FN3"/>
    <property type="match status" value="9"/>
</dbReference>
<feature type="region of interest" description="Disordered" evidence="5">
    <location>
        <begin position="622"/>
        <end position="653"/>
    </location>
</feature>
<dbReference type="PROSITE" id="PS00134">
    <property type="entry name" value="TRYPSIN_HIS"/>
    <property type="match status" value="2"/>
</dbReference>
<feature type="domain" description="Fibronectin type-III" evidence="10">
    <location>
        <begin position="238"/>
        <end position="338"/>
    </location>
</feature>
<dbReference type="InterPro" id="IPR043504">
    <property type="entry name" value="Peptidase_S1_PA_chymotrypsin"/>
</dbReference>
<comment type="caution">
    <text evidence="3">Lacks conserved residue(s) required for the propagation of feature annotation.</text>
</comment>
<dbReference type="PROSITE" id="PS50240">
    <property type="entry name" value="TRYPSIN_DOM"/>
    <property type="match status" value="2"/>
</dbReference>
<feature type="non-terminal residue" evidence="11">
    <location>
        <position position="1"/>
    </location>
</feature>
<feature type="disulfide bond" evidence="3">
    <location>
        <begin position="37"/>
        <end position="101"/>
    </location>
</feature>
<dbReference type="InterPro" id="IPR000998">
    <property type="entry name" value="MAM_dom"/>
</dbReference>
<dbReference type="Gene3D" id="2.60.40.10">
    <property type="entry name" value="Immunoglobulins"/>
    <property type="match status" value="10"/>
</dbReference>
<dbReference type="PANTHER" id="PTHR23282:SF146">
    <property type="entry name" value="RT07201P-RELATED"/>
    <property type="match status" value="1"/>
</dbReference>
<feature type="domain" description="Fibronectin type-III" evidence="10">
    <location>
        <begin position="2027"/>
        <end position="2126"/>
    </location>
</feature>
<dbReference type="PRINTS" id="PR00722">
    <property type="entry name" value="CHYMOTRYPSIN"/>
</dbReference>
<dbReference type="Gene3D" id="3.10.250.10">
    <property type="entry name" value="SRCR-like domain"/>
    <property type="match status" value="3"/>
</dbReference>
<feature type="domain" description="SRCR" evidence="9">
    <location>
        <begin position="12"/>
        <end position="112"/>
    </location>
</feature>
<keyword evidence="12" id="KW-1185">Reference proteome</keyword>
<dbReference type="Gene3D" id="2.60.120.200">
    <property type="match status" value="4"/>
</dbReference>
<dbReference type="PROSITE" id="PS50287">
    <property type="entry name" value="SRCR_2"/>
    <property type="match status" value="3"/>
</dbReference>
<feature type="domain" description="SRCR" evidence="9">
    <location>
        <begin position="2449"/>
        <end position="2551"/>
    </location>
</feature>
<dbReference type="InterPro" id="IPR013320">
    <property type="entry name" value="ConA-like_dom_sf"/>
</dbReference>
<evidence type="ECO:0000256" key="6">
    <source>
        <dbReference type="SAM" id="SignalP"/>
    </source>
</evidence>
<feature type="domain" description="Fibronectin type-III" evidence="10">
    <location>
        <begin position="1929"/>
        <end position="2022"/>
    </location>
</feature>
<dbReference type="EMBL" id="CALNXI010002722">
    <property type="protein sequence ID" value="CAH3190259.1"/>
    <property type="molecule type" value="Genomic_DNA"/>
</dbReference>
<dbReference type="PROSITE" id="PS50060">
    <property type="entry name" value="MAM_2"/>
    <property type="match status" value="5"/>
</dbReference>
<evidence type="ECO:0000256" key="3">
    <source>
        <dbReference type="PROSITE-ProRule" id="PRU00196"/>
    </source>
</evidence>
<evidence type="ECO:0000259" key="8">
    <source>
        <dbReference type="PROSITE" id="PS50240"/>
    </source>
</evidence>
<accession>A0ABN8SFF6</accession>
<organism evidence="11 12">
    <name type="scientific">Porites evermanni</name>
    <dbReference type="NCBI Taxonomy" id="104178"/>
    <lineage>
        <taxon>Eukaryota</taxon>
        <taxon>Metazoa</taxon>
        <taxon>Cnidaria</taxon>
        <taxon>Anthozoa</taxon>
        <taxon>Hexacorallia</taxon>
        <taxon>Scleractinia</taxon>
        <taxon>Fungiina</taxon>
        <taxon>Poritidae</taxon>
        <taxon>Porites</taxon>
    </lineage>
</organism>
<feature type="disulfide bond" evidence="3">
    <location>
        <begin position="2520"/>
        <end position="2530"/>
    </location>
</feature>
<keyword evidence="6" id="KW-0732">Signal</keyword>
<dbReference type="CDD" id="cd00063">
    <property type="entry name" value="FN3"/>
    <property type="match status" value="10"/>
</dbReference>
<evidence type="ECO:0000259" key="9">
    <source>
        <dbReference type="PROSITE" id="PS50287"/>
    </source>
</evidence>
<sequence>KCHVFLKIISALRLVGGSRSSEGRVEVFYDNQWGTVCDDYWDINDARVVCRQLGYPGAISAPMSARFGAGSGQIWLDDVNCQGDETSIVYCGHRGWGINNCGHYEDASVVCYGLGSGGCSRTINGTYGNIDINSTSGYYETCQWTILSASIPQAVALVSVQELNLVSCSEYVKIIDGGGNQILNHRGCVPFSTENLLDVQFGSSGNISIQVYLGNTQSSVKIKFAILKNSIYSALPLSGWNVTVLMSSYFGFSIQWSSLRTNVGRTARFYLILINSPAGNLLAVETVPGSATTKDITGLRPSTRYRMGVYGIDETGQAYKTSESLASTTYVFCGSRPSASGRIVGGSVARVNSWPWQVMLIRSSGDQFCGGSLVDPYWVVTAAHCVSGKSPSSIKVKLGAHYRTTSSVGTEQEIGVLQIISHENYYDPLSYSNDIALIKLLKPANLGVGIGLVCLPDMRHALPFDNLNKKCWITGWGTLSSGGSQPNTLMEAEIPLVSKQRCLNSYPGKIDYSMLCAGLDAGGVDTCQGDSGGPLVCEFNGTWFLEGVTSWGHGCAYASKYGVYAKVRELKSWITNHIYQAIPPAVSPQNQSVSALVWCAFDNGLCSGWNQSASDDFDWTLSSGSTPSGSTGPSSGQGGSGNYMYIETSSPRRPGDKAKLVLTVPNNGEMSCLSFYYHMYGASVGTLNVYSGNSKVFNISGQQSNYWIVVERNIILNRLVIFEGIAGNSFTGDIAIDSVEINIGNCPVSCDFDNGLCSGWSQSRQEVFDWTLYSGPTPSLNTGPSSDHTSGSGLLPFEIYSLTFSLFIPNSRCRPPSCLLAVFAMFLAIIETSEVSAILVFTTKTTQPRPQVTFEGIRGLSFKSDIAIDDVSISYRICPGCGGFLNETSGVLYKANGGDEAEERCIWKMGKAGVRDAVAIFTFETIYLRYCSEHLMLITPDGSKIFNQGGCNSSHPAGTSLEVPFGDAEHLILDISLEYRWSVVNVKYSIVGQTLDSAETVSSWNITVSGITSSSAKIYWPNLPLPQSVSYYLVRFKELSNNVSRLFKANSNSYYTNLLRDFTGYKVHVFAVTSSGENATYASNAVSIVTAEGVPSRAPTNVRVENHGLNEFLVRWDPLAIQYANGRLLGYNVYYKSIQYYYSDSVVRVNNTDIPRAILPNVRTGERYQISVAAFTVVGTGPRSSLIYETKGCEGSVNQSFGWLNFTQSSYNTLNCSIQINDAGAIQGVVLVSFKYIYLGYCSEFIKIYDNTGNEVFRRRGCDSSTSGQSVELPFCEGSSITLAVSLSYRYSYARIQYTVLDKAQDSGNKTLLQTSSSLTVRWSNFPSSVPIQSFLVKYKQKSSNVSLIYHVSRWYNSHYTGNILKGYTFYEVNVVALANSLGNRTLYSSEAITARTNEGVPSVAPSGLRVSRLQFSELKVQWNPIPQHSVNGRLLGYVVIYQEYPYWYSNQKVNTSSPDVNMLVLSGLKAAHSYRVWVAGFTRAGTGPQSSPYYVTTDCGGYTNRSFGRLETGSDRGSSYMTCTFVVGRGGINQAVALVWIGDLYLSYYSEYVKIIDGNGSLVWHKYGYSYSPDLRSFVQVGFESADNITVQIYLLSSYSRFKLQYGIIKQGLFSALPVNWNLTVGNTSRTSITIHWENLSPLINNTVLYYIAYAHDGNLSSPAVVSGNLNTSNFMGLLPYTEYQVRIIGINSLGQPYNSSNVTALTEEGGKAPSNVRVTNVRFDQVKVQWDPLPHQYVNGRLLGYTIYYYEDYYSYLSKSVSTSNPYVNIVILRGLKTATRYWLSVAASTSKGPGTQSYWQSTTTGCGGSINQSFGQLQFGRKGSYGYLMCTWSIGNVGIEQAVALTSIQELYLSYYSEYIKVMDGSGATVLIRYGYSSTPQKPFREVNFGNSDNITVQVYLYGSYSNVRLQFGIVQQGLQSAQLVSSWNVSIGNKTATSMRVSWKNLSALLDQSILHFLTVIKSGNGSIMNGNILQGNATSNVFYGLSPYMEYRLNVLGVNDNGKVYKSLEVTEWTEESVPGLAPNNITFSEVRDTQFKVTWNPLPQQFHNGRLLGYRVYFRRSAYFPIPFNTSSLVTSSPNMTWAMITGLGPAQRYDVSVAAYTSKGEGPLSSFYYVTTACKVVANQSSGGINVTHYDYTSLYCFWSIGNAAIPQAIGLVLIQEINFGYCSEYFKIFDGNGVLKFYQSGCSSSVRGSLVEVPFFASHNITASFNLRRLGSNIKADYLILGKSVYAAQMLFGWNLTVENTTFSSILIRWTNLTNVLNRKVGHYVVFLNRRNNTVTLHQVVNGDQLTTEINGLTYSTNYSVEVLGVDTMGKPYKTPSEATMTANLTCGIRPSVYTARIVNGSEAPVNGWPWQAMLLSSSGSQFCGGSLIHPQWVLTATHCVRSRALSDVKVRLITESSAWTSLGRRRAIADLFVMFIACMSQKASKIHKTFVSKLAVVLISNIQSPHDANLSSLYHNNIWGTVCDDSWDINDARVVCRQLGFPGAVSAPTNARFGPGSGQIWLDDVACSGSESSIIYCRHRGWGSHNCVHSEDASVICSGGMLDVTIFNSHICISLTQTTSVPWTSPSVQASCNFDYGLCYGWSQSPLDVFDWTRQRGSTSSSNTGPSSDHTTGNGYYMYTETSSPRGQGDNAKLQVSVSGNGAAACLVFYYHMYGDTIGALKVYSGNDLVFNVFGNQGNYWIQARETIYLRNSIIFEGIAGSSFTGDIAIDDVAITNGSCINSTVLPTNPGAGGSGSWEGRVEVYYNNIWGTVCDDSWDIYDAQVTSSPRRQGDNAKLQVSVSGNGAAACLVFYYHMYGDTIGTLNVYSGNELVFNVSGNQGLYWIPAMKTIYLRSNIIFEGIAGSSFTGDIAIDDVAITNGSCNNSTVLPTNPGAGGT</sequence>
<dbReference type="InterPro" id="IPR051560">
    <property type="entry name" value="MAM_domain-containing"/>
</dbReference>
<feature type="signal peptide" evidence="6">
    <location>
        <begin position="1"/>
        <end position="17"/>
    </location>
</feature>
<feature type="domain" description="Fibronectin type-III" evidence="10">
    <location>
        <begin position="1002"/>
        <end position="1093"/>
    </location>
</feature>
<feature type="disulfide bond" evidence="3">
    <location>
        <begin position="81"/>
        <end position="91"/>
    </location>
</feature>
<evidence type="ECO:0000313" key="12">
    <source>
        <dbReference type="Proteomes" id="UP001159427"/>
    </source>
</evidence>
<keyword evidence="4" id="KW-0645">Protease</keyword>
<dbReference type="SMART" id="SM00137">
    <property type="entry name" value="MAM"/>
    <property type="match status" value="4"/>
</dbReference>
<dbReference type="Pfam" id="PF00089">
    <property type="entry name" value="Trypsin"/>
    <property type="match status" value="2"/>
</dbReference>
<dbReference type="SUPFAM" id="SSF56487">
    <property type="entry name" value="SRCR-like"/>
    <property type="match status" value="3"/>
</dbReference>
<evidence type="ECO:0000259" key="7">
    <source>
        <dbReference type="PROSITE" id="PS50060"/>
    </source>
</evidence>
<keyword evidence="4" id="KW-0378">Hydrolase</keyword>
<keyword evidence="2" id="KW-0325">Glycoprotein</keyword>
<dbReference type="InterPro" id="IPR001190">
    <property type="entry name" value="SRCR"/>
</dbReference>
<evidence type="ECO:0000259" key="10">
    <source>
        <dbReference type="PROSITE" id="PS50853"/>
    </source>
</evidence>
<keyword evidence="1 3" id="KW-1015">Disulfide bond</keyword>
<feature type="disulfide bond" evidence="3">
    <location>
        <begin position="50"/>
        <end position="111"/>
    </location>
</feature>
<dbReference type="PRINTS" id="PR00258">
    <property type="entry name" value="SPERACTRCPTR"/>
</dbReference>
<feature type="disulfide bond" evidence="3">
    <location>
        <begin position="2489"/>
        <end position="2550"/>
    </location>
</feature>
<dbReference type="InterPro" id="IPR036116">
    <property type="entry name" value="FN3_sf"/>
</dbReference>
<dbReference type="InterPro" id="IPR018114">
    <property type="entry name" value="TRYPSIN_HIS"/>
</dbReference>
<dbReference type="Pfam" id="PF00041">
    <property type="entry name" value="fn3"/>
    <property type="match status" value="5"/>
</dbReference>
<dbReference type="InterPro" id="IPR013783">
    <property type="entry name" value="Ig-like_fold"/>
</dbReference>
<dbReference type="Gene3D" id="2.40.10.10">
    <property type="entry name" value="Trypsin-like serine proteases"/>
    <property type="match status" value="2"/>
</dbReference>
<dbReference type="InterPro" id="IPR003961">
    <property type="entry name" value="FN3_dom"/>
</dbReference>
<evidence type="ECO:0000256" key="1">
    <source>
        <dbReference type="ARBA" id="ARBA00023157"/>
    </source>
</evidence>
<feature type="domain" description="MAM" evidence="7">
    <location>
        <begin position="851"/>
        <end position="880"/>
    </location>
</feature>
<dbReference type="Proteomes" id="UP001159427">
    <property type="component" value="Unassembled WGS sequence"/>
</dbReference>
<evidence type="ECO:0000256" key="5">
    <source>
        <dbReference type="SAM" id="MobiDB-lite"/>
    </source>
</evidence>
<dbReference type="SUPFAM" id="SSF49899">
    <property type="entry name" value="Concanavalin A-like lectins/glucanases"/>
    <property type="match status" value="4"/>
</dbReference>
<reference evidence="11 12" key="1">
    <citation type="submission" date="2022-05" db="EMBL/GenBank/DDBJ databases">
        <authorList>
            <consortium name="Genoscope - CEA"/>
            <person name="William W."/>
        </authorList>
    </citation>
    <scope>NUCLEOTIDE SEQUENCE [LARGE SCALE GENOMIC DNA]</scope>
</reference>
<feature type="domain" description="Fibronectin type-III" evidence="10">
    <location>
        <begin position="1714"/>
        <end position="1810"/>
    </location>
</feature>
<dbReference type="Pfam" id="PF00629">
    <property type="entry name" value="MAM"/>
    <property type="match status" value="3"/>
</dbReference>
<feature type="domain" description="MAM" evidence="7">
    <location>
        <begin position="597"/>
        <end position="748"/>
    </location>
</feature>
<dbReference type="PROSITE" id="PS00135">
    <property type="entry name" value="TRYPSIN_SER"/>
    <property type="match status" value="1"/>
</dbReference>
<dbReference type="SUPFAM" id="SSF49265">
    <property type="entry name" value="Fibronectin type III"/>
    <property type="match status" value="6"/>
</dbReference>
<proteinExistence type="predicted"/>
<evidence type="ECO:0000313" key="11">
    <source>
        <dbReference type="EMBL" id="CAH3190259.1"/>
    </source>
</evidence>
<dbReference type="Pfam" id="PF00530">
    <property type="entry name" value="SRCR"/>
    <property type="match status" value="3"/>
</dbReference>
<feature type="domain" description="MAM" evidence="7">
    <location>
        <begin position="2800"/>
        <end position="2879"/>
    </location>
</feature>
<feature type="chain" id="PRO_5047474808" evidence="6">
    <location>
        <begin position="18"/>
        <end position="2892"/>
    </location>
</feature>
<gene>
    <name evidence="11" type="ORF">PEVE_00020287</name>
</gene>
<feature type="domain" description="SRCR" evidence="9">
    <location>
        <begin position="2726"/>
        <end position="2778"/>
    </location>
</feature>
<dbReference type="SMART" id="SM00020">
    <property type="entry name" value="Tryp_SPc"/>
    <property type="match status" value="1"/>
</dbReference>
<evidence type="ECO:0000256" key="4">
    <source>
        <dbReference type="RuleBase" id="RU363034"/>
    </source>
</evidence>
<dbReference type="InterPro" id="IPR033116">
    <property type="entry name" value="TRYPSIN_SER"/>
</dbReference>
<dbReference type="InterPro" id="IPR001314">
    <property type="entry name" value="Peptidase_S1A"/>
</dbReference>
<feature type="domain" description="Fibronectin type-III" evidence="10">
    <location>
        <begin position="1620"/>
        <end position="1711"/>
    </location>
</feature>
<feature type="domain" description="Peptidase S1" evidence="8">
    <location>
        <begin position="2350"/>
        <end position="2700"/>
    </location>
</feature>
<feature type="compositionally biased region" description="Low complexity" evidence="5">
    <location>
        <begin position="622"/>
        <end position="634"/>
    </location>
</feature>
<feature type="domain" description="Fibronectin type-III" evidence="10">
    <location>
        <begin position="2244"/>
        <end position="2341"/>
    </location>
</feature>
<dbReference type="InterPro" id="IPR036772">
    <property type="entry name" value="SRCR-like_dom_sf"/>
</dbReference>
<evidence type="ECO:0000256" key="2">
    <source>
        <dbReference type="ARBA" id="ARBA00023180"/>
    </source>
</evidence>
<feature type="domain" description="Peptidase S1" evidence="8">
    <location>
        <begin position="343"/>
        <end position="579"/>
    </location>
</feature>
<feature type="disulfide bond" evidence="3">
    <location>
        <begin position="2476"/>
        <end position="2540"/>
    </location>
</feature>
<dbReference type="CDD" id="cd00190">
    <property type="entry name" value="Tryp_SPc"/>
    <property type="match status" value="1"/>
</dbReference>